<dbReference type="GO" id="GO:0006310">
    <property type="term" value="P:DNA recombination"/>
    <property type="evidence" value="ECO:0007669"/>
    <property type="project" value="UniProtKB-KW"/>
</dbReference>
<feature type="domain" description="DNA helicase Pif1-like 2B" evidence="6">
    <location>
        <begin position="1653"/>
        <end position="1698"/>
    </location>
</feature>
<dbReference type="Pfam" id="PF21530">
    <property type="entry name" value="Pif1_2B_dom"/>
    <property type="match status" value="1"/>
</dbReference>
<dbReference type="OMA" id="HELHSIY"/>
<feature type="compositionally biased region" description="Basic and acidic residues" evidence="2">
    <location>
        <begin position="72"/>
        <end position="186"/>
    </location>
</feature>
<protein>
    <recommendedName>
        <fullName evidence="1">ATP-dependent DNA helicase</fullName>
        <ecNumber evidence="1">5.6.2.3</ecNumber>
    </recommendedName>
</protein>
<evidence type="ECO:0000259" key="3">
    <source>
        <dbReference type="Pfam" id="PF05970"/>
    </source>
</evidence>
<evidence type="ECO:0000313" key="7">
    <source>
        <dbReference type="Proteomes" id="UP000025227"/>
    </source>
</evidence>
<dbReference type="InterPro" id="IPR010285">
    <property type="entry name" value="DNA_helicase_pif1-like_DEAD"/>
</dbReference>
<dbReference type="GO" id="GO:0005524">
    <property type="term" value="F:ATP binding"/>
    <property type="evidence" value="ECO:0007669"/>
    <property type="project" value="UniProtKB-KW"/>
</dbReference>
<dbReference type="PANTHER" id="PTHR10492:SF57">
    <property type="entry name" value="ATP-DEPENDENT DNA HELICASE"/>
    <property type="match status" value="1"/>
</dbReference>
<dbReference type="Pfam" id="PF21107">
    <property type="entry name" value="STPRs"/>
    <property type="match status" value="3"/>
</dbReference>
<keyword evidence="1" id="KW-0378">Hydrolase</keyword>
<comment type="similarity">
    <text evidence="1">Belongs to the helicase family.</text>
</comment>
<sequence>MSVCRRRAQPESRPDDESFSRREREAARKRSRRETETAEERHARLQREAEQRRIRRAQESQEQRELRRRRNAERARARRQQERDSHRNARLAQDAERARLRRQMEDDEQRTMRLEDNAERTRARREAESDEQRERRLAEDAERARIRRQMEDDEQRIERLEDNAERTRARREAESDEQRVRRLTEDAERARIRRLMEDDEQRIVRLEDNAERTRARREAENDEQRERRLAEDAERARIRRQLEDDEQRIERLEDNAERTRARREAESDEHRERRLAEDAERARIRRQMEDDEQRNMRLEDNAERARARREAESNEQRERRLAQNSERARVRRQLEDDEQREMRLADSAERARGRRQQEDSEHREARLAEEAERARVRRRSEIESRRDIRLAQEVQRSRTRRQQEDEQTRELRRAEDAMRARLRREEEDEETRQQRNVATAQRERIRRSRMTSEEVQQRRNSEAERFRSRGRTISAQTRRLARTNLQPDEHYDGPMNVACGSCGAKHFKSEFKGERTFNDCCNHGTISIRHFISYPEELRRLLTCQDAEAKEFREHIRSYNSAFAFASMGAQLDTPRGHGPYCFRIHGQIYHRIGPARPEIGQPHRYGQVYILDTSMAAEERMGNPANTNCNPRLIHSLSALLHQTNAFAQAYKMLNEVVLEEDLCAAREGRSAKPVRMVFEMPSNVDRRRYNAPIANEVAVIYVGDDGDVPAEHNLAVHLRGGGLRSIRVIDPECDPLTYPVLFPHGELGWHPNMLKSPSERRRARLTQKEYYSNMIAVRDEFNPLHFAGKLYQQFLVDSYVKIEQNRLNYDRTHQTELRVDSYKGLSDYVAGDNNITGPPGVRRVILPSSFPGSPRAMVQNYQDAMAIVSKSPITICSSGRFGVVNAYVSVMEWQKRGIPHCHILVTLAEQDKPRSITEIDFIVQATIPDQGAEPRLYNIVTSCKVHRPCGEDNPRSPCMVDGKCSKRFPKEFRDETSADFDSYPMYRRPNDGRTCVSAGKILDNRSVVPYNTYLALRYNGHLNVEICGMVQAVKYMYKYVYKGPDRATLHMIRNENGFDNRVVDEIDEFVNARYVCAPEAVHRLLGFDLQSKSHTVYRLQVHLPDYQNVTFQGGIEEEAVHRAADNDTMLTAFLKLNEDHELLYGEGNVPEGEKDARTLLYVQVPEFFSFDQQAQKWKMRQKKSCQIGRMYTAHPLDVERYSLRTLLLNRRGPKSFSDLRTVDGVVHVTFKEAAKALGLMNDDSHYESCLSEASEFHMPRQLRSLFSSLLCFCSVSEPEQLWEKFKIALAEDYIHRGLGEEEGVVRAYYDILDKMIVCGANLMSIISPPSHERPAQLNEEEFTEEEHIACGRRLMDQLNVHQKAAADSILSTIDDGNHQHFFIDGPGGSGKTFLYTALYHTLLGMRKNVICVAWTGIAANLLPNGRTASSAFKLNIHDNNRTCTMKRQSAEANILRNVSVIFWDEISMVPKWTLEAVDLLLRDIMQNNLPFGGKLMIVGGDFRQVLPVVERGRQEDLEGACIKNSFLWQLFVTFHLSTNMRTSPSDREWAEMLLKIGNGTYPEDENGLIQLPDGLKSDGNLITEIFGEGIGADDVESLAEKAILAPKNIHVAHMNDLCLQRMPEHLETKTYKSVDEAENCDSEDVLNYPLEFLNQLSPSGMPPHELRLKQGCIVMLLRNLDVAKGLCNGTRLIVDQCGRFVLGCRFATGSRKNQYILLPRIDNYADNGLPFRLRRRQFPIRLAFATTINKAQGQTLSRVGVYLPDDVFSHGQLYVAQEFAARVQSKYCRLGRWFEI</sequence>
<evidence type="ECO:0000259" key="4">
    <source>
        <dbReference type="Pfam" id="PF14214"/>
    </source>
</evidence>
<feature type="domain" description="DNA helicase Pif1-like DEAD-box helicase" evidence="3">
    <location>
        <begin position="1359"/>
        <end position="1567"/>
    </location>
</feature>
<evidence type="ECO:0000256" key="2">
    <source>
        <dbReference type="SAM" id="MobiDB-lite"/>
    </source>
</evidence>
<feature type="domain" description="STPR" evidence="5">
    <location>
        <begin position="86"/>
        <end position="159"/>
    </location>
</feature>
<dbReference type="InterPro" id="IPR027417">
    <property type="entry name" value="P-loop_NTPase"/>
</dbReference>
<dbReference type="Pfam" id="PF14214">
    <property type="entry name" value="Helitron_like_N"/>
    <property type="match status" value="2"/>
</dbReference>
<dbReference type="GO" id="GO:0000723">
    <property type="term" value="P:telomere maintenance"/>
    <property type="evidence" value="ECO:0007669"/>
    <property type="project" value="InterPro"/>
</dbReference>
<feature type="region of interest" description="Disordered" evidence="2">
    <location>
        <begin position="1"/>
        <end position="186"/>
    </location>
</feature>
<dbReference type="PANTHER" id="PTHR10492">
    <property type="match status" value="1"/>
</dbReference>
<dbReference type="EC" id="5.6.2.3" evidence="1"/>
<dbReference type="GO" id="GO:0043139">
    <property type="term" value="F:5'-3' DNA helicase activity"/>
    <property type="evidence" value="ECO:0007669"/>
    <property type="project" value="UniProtKB-EC"/>
</dbReference>
<dbReference type="GO" id="GO:0006281">
    <property type="term" value="P:DNA repair"/>
    <property type="evidence" value="ECO:0007669"/>
    <property type="project" value="UniProtKB-KW"/>
</dbReference>
<dbReference type="InterPro" id="IPR048998">
    <property type="entry name" value="STPR"/>
</dbReference>
<feature type="domain" description="Helitron helicase-like" evidence="4">
    <location>
        <begin position="773"/>
        <end position="872"/>
    </location>
</feature>
<evidence type="ECO:0000259" key="5">
    <source>
        <dbReference type="Pfam" id="PF21107"/>
    </source>
</evidence>
<keyword evidence="1" id="KW-0067">ATP-binding</keyword>
<evidence type="ECO:0000259" key="6">
    <source>
        <dbReference type="Pfam" id="PF21530"/>
    </source>
</evidence>
<dbReference type="InterPro" id="IPR049163">
    <property type="entry name" value="Pif1-like_2B_dom"/>
</dbReference>
<name>A0A7I4Y6S5_HAECO</name>
<dbReference type="SUPFAM" id="SSF52540">
    <property type="entry name" value="P-loop containing nucleoside triphosphate hydrolases"/>
    <property type="match status" value="2"/>
</dbReference>
<comment type="cofactor">
    <cofactor evidence="1">
        <name>Mg(2+)</name>
        <dbReference type="ChEBI" id="CHEBI:18420"/>
    </cofactor>
</comment>
<feature type="compositionally biased region" description="Basic and acidic residues" evidence="2">
    <location>
        <begin position="450"/>
        <end position="467"/>
    </location>
</feature>
<keyword evidence="1" id="KW-0234">DNA repair</keyword>
<feature type="domain" description="Helitron helicase-like" evidence="4">
    <location>
        <begin position="878"/>
        <end position="907"/>
    </location>
</feature>
<evidence type="ECO:0000256" key="1">
    <source>
        <dbReference type="RuleBase" id="RU363044"/>
    </source>
</evidence>
<accession>A0A7I4Y6S5</accession>
<reference evidence="8" key="1">
    <citation type="submission" date="2020-12" db="UniProtKB">
        <authorList>
            <consortium name="WormBaseParasite"/>
        </authorList>
    </citation>
    <scope>IDENTIFICATION</scope>
    <source>
        <strain evidence="8">MHco3</strain>
    </source>
</reference>
<evidence type="ECO:0000313" key="8">
    <source>
        <dbReference type="WBParaSite" id="HCON_00058710-00001"/>
    </source>
</evidence>
<feature type="compositionally biased region" description="Basic and acidic residues" evidence="2">
    <location>
        <begin position="8"/>
        <end position="65"/>
    </location>
</feature>
<keyword evidence="1" id="KW-0227">DNA damage</keyword>
<dbReference type="GO" id="GO:0016787">
    <property type="term" value="F:hydrolase activity"/>
    <property type="evidence" value="ECO:0007669"/>
    <property type="project" value="UniProtKB-KW"/>
</dbReference>
<feature type="domain" description="STPR" evidence="5">
    <location>
        <begin position="182"/>
        <end position="251"/>
    </location>
</feature>
<keyword evidence="1" id="KW-0547">Nucleotide-binding</keyword>
<feature type="region of interest" description="Disordered" evidence="2">
    <location>
        <begin position="204"/>
        <end position="467"/>
    </location>
</feature>
<dbReference type="Gene3D" id="3.40.50.300">
    <property type="entry name" value="P-loop containing nucleotide triphosphate hydrolases"/>
    <property type="match status" value="1"/>
</dbReference>
<dbReference type="Proteomes" id="UP000025227">
    <property type="component" value="Unplaced"/>
</dbReference>
<feature type="compositionally biased region" description="Basic and acidic residues" evidence="2">
    <location>
        <begin position="401"/>
        <end position="425"/>
    </location>
</feature>
<keyword evidence="7" id="KW-1185">Reference proteome</keyword>
<proteinExistence type="inferred from homology"/>
<dbReference type="WBParaSite" id="HCON_00058710-00001">
    <property type="protein sequence ID" value="HCON_00058710-00001"/>
    <property type="gene ID" value="HCON_00058710"/>
</dbReference>
<comment type="catalytic activity">
    <reaction evidence="1">
        <text>ATP + H2O = ADP + phosphate + H(+)</text>
        <dbReference type="Rhea" id="RHEA:13065"/>
        <dbReference type="ChEBI" id="CHEBI:15377"/>
        <dbReference type="ChEBI" id="CHEBI:15378"/>
        <dbReference type="ChEBI" id="CHEBI:30616"/>
        <dbReference type="ChEBI" id="CHEBI:43474"/>
        <dbReference type="ChEBI" id="CHEBI:456216"/>
        <dbReference type="EC" id="5.6.2.3"/>
    </reaction>
</comment>
<dbReference type="InterPro" id="IPR025476">
    <property type="entry name" value="Helitron_helicase-like"/>
</dbReference>
<organism evidence="7 8">
    <name type="scientific">Haemonchus contortus</name>
    <name type="common">Barber pole worm</name>
    <dbReference type="NCBI Taxonomy" id="6289"/>
    <lineage>
        <taxon>Eukaryota</taxon>
        <taxon>Metazoa</taxon>
        <taxon>Ecdysozoa</taxon>
        <taxon>Nematoda</taxon>
        <taxon>Chromadorea</taxon>
        <taxon>Rhabditida</taxon>
        <taxon>Rhabditina</taxon>
        <taxon>Rhabditomorpha</taxon>
        <taxon>Strongyloidea</taxon>
        <taxon>Trichostrongylidae</taxon>
        <taxon>Haemonchus</taxon>
    </lineage>
</organism>
<keyword evidence="1" id="KW-0347">Helicase</keyword>
<dbReference type="OrthoDB" id="5864836at2759"/>
<keyword evidence="1" id="KW-0233">DNA recombination</keyword>
<dbReference type="Pfam" id="PF05970">
    <property type="entry name" value="PIF1"/>
    <property type="match status" value="1"/>
</dbReference>
<feature type="compositionally biased region" description="Basic and acidic residues" evidence="2">
    <location>
        <begin position="204"/>
        <end position="390"/>
    </location>
</feature>
<feature type="domain" description="STPR" evidence="5">
    <location>
        <begin position="293"/>
        <end position="366"/>
    </location>
</feature>